<evidence type="ECO:0000313" key="2">
    <source>
        <dbReference type="EMBL" id="KAH7349289.1"/>
    </source>
</evidence>
<evidence type="ECO:0000256" key="1">
    <source>
        <dbReference type="SAM" id="MobiDB-lite"/>
    </source>
</evidence>
<comment type="caution">
    <text evidence="2">The sequence shown here is derived from an EMBL/GenBank/DDBJ whole genome shotgun (WGS) entry which is preliminary data.</text>
</comment>
<dbReference type="EMBL" id="JAGPXD010000006">
    <property type="protein sequence ID" value="KAH7349289.1"/>
    <property type="molecule type" value="Genomic_DNA"/>
</dbReference>
<protein>
    <submittedName>
        <fullName evidence="2">Uncharacterized protein</fullName>
    </submittedName>
</protein>
<feature type="compositionally biased region" description="Basic and acidic residues" evidence="1">
    <location>
        <begin position="1"/>
        <end position="25"/>
    </location>
</feature>
<proteinExistence type="predicted"/>
<dbReference type="AlphaFoldDB" id="A0A8K0TB66"/>
<feature type="region of interest" description="Disordered" evidence="1">
    <location>
        <begin position="1"/>
        <end position="91"/>
    </location>
</feature>
<feature type="compositionally biased region" description="Low complexity" evidence="1">
    <location>
        <begin position="63"/>
        <end position="83"/>
    </location>
</feature>
<feature type="compositionally biased region" description="Basic and acidic residues" evidence="1">
    <location>
        <begin position="48"/>
        <end position="57"/>
    </location>
</feature>
<accession>A0A8K0TB66</accession>
<name>A0A8K0TB66_9PEZI</name>
<reference evidence="2" key="1">
    <citation type="journal article" date="2021" name="Nat. Commun.">
        <title>Genetic determinants of endophytism in the Arabidopsis root mycobiome.</title>
        <authorList>
            <person name="Mesny F."/>
            <person name="Miyauchi S."/>
            <person name="Thiergart T."/>
            <person name="Pickel B."/>
            <person name="Atanasova L."/>
            <person name="Karlsson M."/>
            <person name="Huettel B."/>
            <person name="Barry K.W."/>
            <person name="Haridas S."/>
            <person name="Chen C."/>
            <person name="Bauer D."/>
            <person name="Andreopoulos W."/>
            <person name="Pangilinan J."/>
            <person name="LaButti K."/>
            <person name="Riley R."/>
            <person name="Lipzen A."/>
            <person name="Clum A."/>
            <person name="Drula E."/>
            <person name="Henrissat B."/>
            <person name="Kohler A."/>
            <person name="Grigoriev I.V."/>
            <person name="Martin F.M."/>
            <person name="Hacquard S."/>
        </authorList>
    </citation>
    <scope>NUCLEOTIDE SEQUENCE</scope>
    <source>
        <strain evidence="2">MPI-CAGE-AT-0016</strain>
    </source>
</reference>
<dbReference type="Proteomes" id="UP000813385">
    <property type="component" value="Unassembled WGS sequence"/>
</dbReference>
<sequence length="149" mass="16160">MNSTHDDKGAPPPYEGEHPPSHDALHTSVPTDAPPAYDHSEPSPPVSDAKRPLEEPPRAPIDSAAGPSSPTSPAASSSSNPFSNLKTAYKEKQRAKMAAKKVDYYEKIYGFVPKNVMSEAEWKDARDRAPKVKKATEFGARSYFGPPRG</sequence>
<gene>
    <name evidence="2" type="ORF">B0T11DRAFT_288911</name>
</gene>
<dbReference type="OrthoDB" id="5243597at2759"/>
<evidence type="ECO:0000313" key="3">
    <source>
        <dbReference type="Proteomes" id="UP000813385"/>
    </source>
</evidence>
<keyword evidence="3" id="KW-1185">Reference proteome</keyword>
<organism evidence="2 3">
    <name type="scientific">Plectosphaerella cucumerina</name>
    <dbReference type="NCBI Taxonomy" id="40658"/>
    <lineage>
        <taxon>Eukaryota</taxon>
        <taxon>Fungi</taxon>
        <taxon>Dikarya</taxon>
        <taxon>Ascomycota</taxon>
        <taxon>Pezizomycotina</taxon>
        <taxon>Sordariomycetes</taxon>
        <taxon>Hypocreomycetidae</taxon>
        <taxon>Glomerellales</taxon>
        <taxon>Plectosphaerellaceae</taxon>
        <taxon>Plectosphaerella</taxon>
    </lineage>
</organism>